<sequence>MQTLSLYLLFALTGVGLVLPGTLLPFLVRGSDLHDAGSGGLFLLFFIGTTAGAFCARGRLGRMLLLSTAAVAVPISVLTKLHGVAISGAVLLSGFGLGLMMTAVTLLRSRQVPDRRATELTRLNLVWAIGAACAPFLLLRSTAQLGVAATLQAYAVAVLLCGTPAALSLWHEHVPLEGQWAAWRQLRSIKTVSAIALPLTTGIEAGVGAWLVTYALRDRVTYGMIVTAGTALWAGLLLSRVVFSVRWLRLGQGRYTAAAFAALLVCGLLMLLWAGSAGMLIAGAFCCGFGVGPIYPELLARSLAGSEAGNAAFLLAGLGSALLPFLIGQVSQAAHSLRAGLFVPLAGAAVLLVGLLCARESAVANTTG</sequence>
<feature type="transmembrane region" description="Helical" evidence="7">
    <location>
        <begin position="120"/>
        <end position="139"/>
    </location>
</feature>
<evidence type="ECO:0000256" key="4">
    <source>
        <dbReference type="ARBA" id="ARBA00022692"/>
    </source>
</evidence>
<feature type="transmembrane region" description="Helical" evidence="7">
    <location>
        <begin position="151"/>
        <end position="170"/>
    </location>
</feature>
<dbReference type="Gene3D" id="1.20.1250.20">
    <property type="entry name" value="MFS general substrate transporter like domains"/>
    <property type="match status" value="1"/>
</dbReference>
<evidence type="ECO:0000256" key="2">
    <source>
        <dbReference type="ARBA" id="ARBA00008335"/>
    </source>
</evidence>
<dbReference type="PANTHER" id="PTHR23514">
    <property type="entry name" value="BYPASS OF STOP CODON PROTEIN 6"/>
    <property type="match status" value="1"/>
</dbReference>
<keyword evidence="4 7" id="KW-0812">Transmembrane</keyword>
<keyword evidence="3" id="KW-0813">Transport</keyword>
<feature type="transmembrane region" description="Helical" evidence="7">
    <location>
        <begin position="191"/>
        <end position="216"/>
    </location>
</feature>
<evidence type="ECO:0000313" key="8">
    <source>
        <dbReference type="EMBL" id="MFN2975471.1"/>
    </source>
</evidence>
<dbReference type="InterPro" id="IPR036259">
    <property type="entry name" value="MFS_trans_sf"/>
</dbReference>
<evidence type="ECO:0000256" key="6">
    <source>
        <dbReference type="ARBA" id="ARBA00023136"/>
    </source>
</evidence>
<protein>
    <submittedName>
        <fullName evidence="8">MFS transporter</fullName>
    </submittedName>
</protein>
<proteinExistence type="inferred from homology"/>
<feature type="transmembrane region" description="Helical" evidence="7">
    <location>
        <begin position="85"/>
        <end position="108"/>
    </location>
</feature>
<comment type="caution">
    <text evidence="8">The sequence shown here is derived from an EMBL/GenBank/DDBJ whole genome shotgun (WGS) entry which is preliminary data.</text>
</comment>
<feature type="transmembrane region" description="Helical" evidence="7">
    <location>
        <begin position="36"/>
        <end position="56"/>
    </location>
</feature>
<name>A0ABW9KI39_9BACT</name>
<comment type="subcellular location">
    <subcellularLocation>
        <location evidence="1">Endomembrane system</location>
        <topology evidence="1">Multi-pass membrane protein</topology>
    </subcellularLocation>
</comment>
<gene>
    <name evidence="8" type="ORF">ACK2TP_06830</name>
</gene>
<feature type="transmembrane region" description="Helical" evidence="7">
    <location>
        <begin position="339"/>
        <end position="358"/>
    </location>
</feature>
<dbReference type="InterPro" id="IPR051788">
    <property type="entry name" value="MFS_Transporter"/>
</dbReference>
<feature type="transmembrane region" description="Helical" evidence="7">
    <location>
        <begin position="255"/>
        <end position="273"/>
    </location>
</feature>
<organism evidence="8 9">
    <name type="scientific">Terriglobus aquaticus</name>
    <dbReference type="NCBI Taxonomy" id="940139"/>
    <lineage>
        <taxon>Bacteria</taxon>
        <taxon>Pseudomonadati</taxon>
        <taxon>Acidobacteriota</taxon>
        <taxon>Terriglobia</taxon>
        <taxon>Terriglobales</taxon>
        <taxon>Acidobacteriaceae</taxon>
        <taxon>Terriglobus</taxon>
    </lineage>
</organism>
<keyword evidence="6 7" id="KW-0472">Membrane</keyword>
<feature type="transmembrane region" description="Helical" evidence="7">
    <location>
        <begin position="308"/>
        <end position="327"/>
    </location>
</feature>
<dbReference type="EMBL" id="JBJYXY010000001">
    <property type="protein sequence ID" value="MFN2975471.1"/>
    <property type="molecule type" value="Genomic_DNA"/>
</dbReference>
<evidence type="ECO:0000256" key="3">
    <source>
        <dbReference type="ARBA" id="ARBA00022448"/>
    </source>
</evidence>
<feature type="transmembrane region" description="Helical" evidence="7">
    <location>
        <begin position="63"/>
        <end position="79"/>
    </location>
</feature>
<dbReference type="PANTHER" id="PTHR23514:SF3">
    <property type="entry name" value="BYPASS OF STOP CODON PROTEIN 6"/>
    <property type="match status" value="1"/>
</dbReference>
<accession>A0ABW9KI39</accession>
<reference evidence="8 9" key="1">
    <citation type="submission" date="2024-12" db="EMBL/GenBank/DDBJ databases">
        <authorList>
            <person name="Lee Y."/>
        </authorList>
    </citation>
    <scope>NUCLEOTIDE SEQUENCE [LARGE SCALE GENOMIC DNA]</scope>
    <source>
        <strain evidence="8 9">03SUJ4</strain>
    </source>
</reference>
<evidence type="ECO:0000256" key="1">
    <source>
        <dbReference type="ARBA" id="ARBA00004127"/>
    </source>
</evidence>
<evidence type="ECO:0000256" key="7">
    <source>
        <dbReference type="SAM" id="Phobius"/>
    </source>
</evidence>
<keyword evidence="5 7" id="KW-1133">Transmembrane helix</keyword>
<comment type="similarity">
    <text evidence="2">Belongs to the major facilitator superfamily.</text>
</comment>
<dbReference type="RefSeq" id="WP_344687775.1">
    <property type="nucleotide sequence ID" value="NZ_BAABBH010000001.1"/>
</dbReference>
<evidence type="ECO:0000256" key="5">
    <source>
        <dbReference type="ARBA" id="ARBA00022989"/>
    </source>
</evidence>
<feature type="transmembrane region" description="Helical" evidence="7">
    <location>
        <begin position="222"/>
        <end position="243"/>
    </location>
</feature>
<evidence type="ECO:0000313" key="9">
    <source>
        <dbReference type="Proteomes" id="UP001634747"/>
    </source>
</evidence>
<keyword evidence="9" id="KW-1185">Reference proteome</keyword>
<dbReference type="Proteomes" id="UP001634747">
    <property type="component" value="Unassembled WGS sequence"/>
</dbReference>
<feature type="transmembrane region" description="Helical" evidence="7">
    <location>
        <begin position="279"/>
        <end position="296"/>
    </location>
</feature>
<dbReference type="SUPFAM" id="SSF103473">
    <property type="entry name" value="MFS general substrate transporter"/>
    <property type="match status" value="1"/>
</dbReference>